<dbReference type="Proteomes" id="UP001139462">
    <property type="component" value="Unassembled WGS sequence"/>
</dbReference>
<dbReference type="EMBL" id="JAIRBB010000005">
    <property type="protein sequence ID" value="MCG2431022.1"/>
    <property type="molecule type" value="Genomic_DNA"/>
</dbReference>
<feature type="transmembrane region" description="Helical" evidence="10">
    <location>
        <begin position="392"/>
        <end position="416"/>
    </location>
</feature>
<dbReference type="GO" id="GO:0015297">
    <property type="term" value="F:antiporter activity"/>
    <property type="evidence" value="ECO:0007669"/>
    <property type="project" value="UniProtKB-KW"/>
</dbReference>
<dbReference type="InterPro" id="IPR048279">
    <property type="entry name" value="MdtK-like"/>
</dbReference>
<feature type="transmembrane region" description="Helical" evidence="10">
    <location>
        <begin position="362"/>
        <end position="380"/>
    </location>
</feature>
<dbReference type="InterPro" id="IPR050222">
    <property type="entry name" value="MATE_MdtK"/>
</dbReference>
<dbReference type="NCBIfam" id="TIGR00797">
    <property type="entry name" value="matE"/>
    <property type="match status" value="1"/>
</dbReference>
<keyword evidence="8 10" id="KW-0472">Membrane</keyword>
<dbReference type="PANTHER" id="PTHR43298">
    <property type="entry name" value="MULTIDRUG RESISTANCE PROTEIN NORM-RELATED"/>
    <property type="match status" value="1"/>
</dbReference>
<dbReference type="CDD" id="cd13142">
    <property type="entry name" value="MATE_like_12"/>
    <property type="match status" value="1"/>
</dbReference>
<dbReference type="PANTHER" id="PTHR43298:SF2">
    <property type="entry name" value="FMN_FAD EXPORTER YEEO-RELATED"/>
    <property type="match status" value="1"/>
</dbReference>
<sequence length="462" mass="50238">MTATKKNKLTEGKILSSLISLALPIIFANILQSAYQLIDTFWLGRLGADAVAAVSLSFPLLFLVLSLGAGLTLAGTVLVARYKGAENQRQVDFSSSQSVFFIFLTSIVLAIISYFAAAPLMELIGAGPDIIDDSIQYFKVSSLGFVFLFLFFIFQSLMRGIGNVMLPVYIVLFTVILNAVLDPLFIYGYGFVPGYGVAGAAVASVATQAMASTIGLIILFRGKHGIKISLSSMYFNMENLKRTFNIGFPASIEQSTRALGMTFMMVIVTSFGSDIVAAYGIGARMLSFIVIPALGLGIATTSLVGQNIGALKIKRAEKAAILSAKVSFFGFTGLGLLLFLVAEPLTTFFIPEDPEVIQDGTLFIKIMSLSFGFLGLQQVMNGTFNGSGFTKASMFISIMSLWLVRFPLAYLLSYTFEMGPEGIWWSFPISNIIAAIGAFTYFKTGYWKKRVIRDRSFLTLQD</sequence>
<feature type="transmembrane region" description="Helical" evidence="10">
    <location>
        <begin position="285"/>
        <end position="305"/>
    </location>
</feature>
<feature type="transmembrane region" description="Helical" evidence="10">
    <location>
        <begin position="258"/>
        <end position="279"/>
    </location>
</feature>
<name>A0A9X1U694_9FLAO</name>
<keyword evidence="12" id="KW-1185">Reference proteome</keyword>
<dbReference type="GO" id="GO:0005886">
    <property type="term" value="C:plasma membrane"/>
    <property type="evidence" value="ECO:0007669"/>
    <property type="project" value="UniProtKB-SubCell"/>
</dbReference>
<comment type="subcellular location">
    <subcellularLocation>
        <location evidence="1">Cell membrane</location>
        <topology evidence="1">Multi-pass membrane protein</topology>
    </subcellularLocation>
</comment>
<feature type="transmembrane region" description="Helical" evidence="10">
    <location>
        <begin position="326"/>
        <end position="350"/>
    </location>
</feature>
<evidence type="ECO:0000256" key="5">
    <source>
        <dbReference type="ARBA" id="ARBA00022692"/>
    </source>
</evidence>
<feature type="transmembrane region" description="Helical" evidence="10">
    <location>
        <begin position="51"/>
        <end position="79"/>
    </location>
</feature>
<evidence type="ECO:0000313" key="12">
    <source>
        <dbReference type="Proteomes" id="UP001139462"/>
    </source>
</evidence>
<evidence type="ECO:0000256" key="6">
    <source>
        <dbReference type="ARBA" id="ARBA00022989"/>
    </source>
</evidence>
<feature type="transmembrane region" description="Helical" evidence="10">
    <location>
        <begin position="12"/>
        <end position="31"/>
    </location>
</feature>
<evidence type="ECO:0000256" key="1">
    <source>
        <dbReference type="ARBA" id="ARBA00004651"/>
    </source>
</evidence>
<dbReference type="InterPro" id="IPR002528">
    <property type="entry name" value="MATE_fam"/>
</dbReference>
<organism evidence="11 12">
    <name type="scientific">Aequorivita xiaoshiensis</name>
    <dbReference type="NCBI Taxonomy" id="2874476"/>
    <lineage>
        <taxon>Bacteria</taxon>
        <taxon>Pseudomonadati</taxon>
        <taxon>Bacteroidota</taxon>
        <taxon>Flavobacteriia</taxon>
        <taxon>Flavobacteriales</taxon>
        <taxon>Flavobacteriaceae</taxon>
        <taxon>Aequorivita</taxon>
    </lineage>
</organism>
<reference evidence="11" key="1">
    <citation type="submission" date="2021-09" db="EMBL/GenBank/DDBJ databases">
        <title>Genome of Aequorivita sp. strain F64183.</title>
        <authorList>
            <person name="Wang Y."/>
        </authorList>
    </citation>
    <scope>NUCLEOTIDE SEQUENCE</scope>
    <source>
        <strain evidence="11">F64183</strain>
    </source>
</reference>
<accession>A0A9X1U694</accession>
<feature type="transmembrane region" description="Helical" evidence="10">
    <location>
        <begin position="99"/>
        <end position="117"/>
    </location>
</feature>
<keyword evidence="3" id="KW-0050">Antiport</keyword>
<comment type="caution">
    <text evidence="11">The sequence shown here is derived from an EMBL/GenBank/DDBJ whole genome shotgun (WGS) entry which is preliminary data.</text>
</comment>
<dbReference type="AlphaFoldDB" id="A0A9X1U694"/>
<dbReference type="GO" id="GO:0006811">
    <property type="term" value="P:monoatomic ion transport"/>
    <property type="evidence" value="ECO:0007669"/>
    <property type="project" value="UniProtKB-KW"/>
</dbReference>
<gene>
    <name evidence="11" type="ORF">K8344_07810</name>
</gene>
<keyword evidence="7" id="KW-0406">Ion transport</keyword>
<feature type="transmembrane region" description="Helical" evidence="10">
    <location>
        <begin position="166"/>
        <end position="189"/>
    </location>
</feature>
<evidence type="ECO:0000256" key="7">
    <source>
        <dbReference type="ARBA" id="ARBA00023065"/>
    </source>
</evidence>
<feature type="transmembrane region" description="Helical" evidence="10">
    <location>
        <begin position="422"/>
        <end position="442"/>
    </location>
</feature>
<evidence type="ECO:0000256" key="3">
    <source>
        <dbReference type="ARBA" id="ARBA00022449"/>
    </source>
</evidence>
<protein>
    <recommendedName>
        <fullName evidence="9">Multidrug-efflux transporter</fullName>
    </recommendedName>
</protein>
<evidence type="ECO:0000256" key="2">
    <source>
        <dbReference type="ARBA" id="ARBA00022448"/>
    </source>
</evidence>
<dbReference type="RefSeq" id="WP_237608175.1">
    <property type="nucleotide sequence ID" value="NZ_JAIRBB010000005.1"/>
</dbReference>
<keyword evidence="5 10" id="KW-0812">Transmembrane</keyword>
<keyword evidence="4" id="KW-1003">Cell membrane</keyword>
<keyword evidence="2" id="KW-0813">Transport</keyword>
<feature type="transmembrane region" description="Helical" evidence="10">
    <location>
        <begin position="137"/>
        <end position="154"/>
    </location>
</feature>
<proteinExistence type="predicted"/>
<dbReference type="PIRSF" id="PIRSF006603">
    <property type="entry name" value="DinF"/>
    <property type="match status" value="1"/>
</dbReference>
<dbReference type="GO" id="GO:0042910">
    <property type="term" value="F:xenobiotic transmembrane transporter activity"/>
    <property type="evidence" value="ECO:0007669"/>
    <property type="project" value="InterPro"/>
</dbReference>
<feature type="transmembrane region" description="Helical" evidence="10">
    <location>
        <begin position="195"/>
        <end position="220"/>
    </location>
</feature>
<evidence type="ECO:0000256" key="4">
    <source>
        <dbReference type="ARBA" id="ARBA00022475"/>
    </source>
</evidence>
<evidence type="ECO:0000256" key="9">
    <source>
        <dbReference type="ARBA" id="ARBA00031636"/>
    </source>
</evidence>
<dbReference type="Pfam" id="PF01554">
    <property type="entry name" value="MatE"/>
    <property type="match status" value="2"/>
</dbReference>
<evidence type="ECO:0000313" key="11">
    <source>
        <dbReference type="EMBL" id="MCG2431022.1"/>
    </source>
</evidence>
<evidence type="ECO:0000256" key="10">
    <source>
        <dbReference type="SAM" id="Phobius"/>
    </source>
</evidence>
<keyword evidence="6 10" id="KW-1133">Transmembrane helix</keyword>
<evidence type="ECO:0000256" key="8">
    <source>
        <dbReference type="ARBA" id="ARBA00023136"/>
    </source>
</evidence>